<keyword evidence="2" id="KW-0611">Plant defense</keyword>
<feature type="region of interest" description="Disordered" evidence="3">
    <location>
        <begin position="58"/>
        <end position="86"/>
    </location>
</feature>
<dbReference type="InterPro" id="IPR018244">
    <property type="entry name" value="Allrgn_V5/Tpx1_CS"/>
</dbReference>
<dbReference type="Gene3D" id="3.40.33.10">
    <property type="entry name" value="CAP"/>
    <property type="match status" value="1"/>
</dbReference>
<dbReference type="Proteomes" id="UP000230069">
    <property type="component" value="Unassembled WGS sequence"/>
</dbReference>
<dbReference type="EMBL" id="KZ305024">
    <property type="protein sequence ID" value="PIA55411.1"/>
    <property type="molecule type" value="Genomic_DNA"/>
</dbReference>
<dbReference type="InterPro" id="IPR014044">
    <property type="entry name" value="CAP_dom"/>
</dbReference>
<feature type="compositionally biased region" description="Pro residues" evidence="3">
    <location>
        <begin position="69"/>
        <end position="83"/>
    </location>
</feature>
<dbReference type="SUPFAM" id="SSF55797">
    <property type="entry name" value="PR-1-like"/>
    <property type="match status" value="1"/>
</dbReference>
<protein>
    <recommendedName>
        <fullName evidence="5">SCP domain-containing protein</fullName>
    </recommendedName>
</protein>
<evidence type="ECO:0000256" key="3">
    <source>
        <dbReference type="SAM" id="MobiDB-lite"/>
    </source>
</evidence>
<dbReference type="InParanoid" id="A0A2G5EI88"/>
<dbReference type="STRING" id="218851.A0A2G5EI88"/>
<proteinExistence type="predicted"/>
<dbReference type="Pfam" id="PF00188">
    <property type="entry name" value="CAP"/>
    <property type="match status" value="1"/>
</dbReference>
<dbReference type="InterPro" id="IPR002413">
    <property type="entry name" value="V5_allergen-like"/>
</dbReference>
<evidence type="ECO:0000259" key="5">
    <source>
        <dbReference type="SMART" id="SM00198"/>
    </source>
</evidence>
<dbReference type="GO" id="GO:0005576">
    <property type="term" value="C:extracellular region"/>
    <property type="evidence" value="ECO:0007669"/>
    <property type="project" value="InterPro"/>
</dbReference>
<comment type="function">
    <text evidence="1">Probably involved in the defense reaction of plants against pathogens.</text>
</comment>
<dbReference type="AlphaFoldDB" id="A0A2G5EI88"/>
<evidence type="ECO:0000313" key="6">
    <source>
        <dbReference type="EMBL" id="PIA55411.1"/>
    </source>
</evidence>
<dbReference type="CDD" id="cd05381">
    <property type="entry name" value="CAP_PR-1"/>
    <property type="match status" value="1"/>
</dbReference>
<reference evidence="6 7" key="1">
    <citation type="submission" date="2017-09" db="EMBL/GenBank/DDBJ databases">
        <title>WGS assembly of Aquilegia coerulea Goldsmith.</title>
        <authorList>
            <person name="Hodges S."/>
            <person name="Kramer E."/>
            <person name="Nordborg M."/>
            <person name="Tomkins J."/>
            <person name="Borevitz J."/>
            <person name="Derieg N."/>
            <person name="Yan J."/>
            <person name="Mihaltcheva S."/>
            <person name="Hayes R.D."/>
            <person name="Rokhsar D."/>
        </authorList>
    </citation>
    <scope>NUCLEOTIDE SEQUENCE [LARGE SCALE GENOMIC DNA]</scope>
    <source>
        <strain evidence="7">cv. Goldsmith</strain>
    </source>
</reference>
<keyword evidence="2" id="KW-0568">Pathogenesis-related protein</keyword>
<dbReference type="OrthoDB" id="674273at2759"/>
<evidence type="ECO:0000256" key="4">
    <source>
        <dbReference type="SAM" id="SignalP"/>
    </source>
</evidence>
<evidence type="ECO:0000256" key="2">
    <source>
        <dbReference type="ARBA" id="ARBA00023265"/>
    </source>
</evidence>
<dbReference type="PANTHER" id="PTHR10334">
    <property type="entry name" value="CYSTEINE-RICH SECRETORY PROTEIN-RELATED"/>
    <property type="match status" value="1"/>
</dbReference>
<feature type="signal peptide" evidence="4">
    <location>
        <begin position="1"/>
        <end position="27"/>
    </location>
</feature>
<dbReference type="PRINTS" id="PR00838">
    <property type="entry name" value="V5ALLERGEN"/>
</dbReference>
<dbReference type="PRINTS" id="PR00837">
    <property type="entry name" value="V5TPXLIKE"/>
</dbReference>
<sequence length="246" mass="27556">MARPTSGVRILFVLLVIFSFFSTFIVAQVHVQSQSPFAGLGEIVNGVAEAIQGALESPSPVGQPKYKVPSPPPPGKLSPPPSPGRHIRNATDLAKRRTRGAIIREFVSEHNKVRKQIGQVPLKWDKKLARYAERFGNKRKSDCLLKNSNSSIYGENVYRGEHFERHTATLAVRAWANESKYYYPKTNSCQPNQVCGHYTQMIWRNTKRLGCARSKCNNGAVYILCVYDPPGNYDNESPFTTPMTVD</sequence>
<accession>A0A2G5EI88</accession>
<dbReference type="PROSITE" id="PS01009">
    <property type="entry name" value="CRISP_1"/>
    <property type="match status" value="1"/>
</dbReference>
<feature type="domain" description="SCP" evidence="5">
    <location>
        <begin position="101"/>
        <end position="235"/>
    </location>
</feature>
<evidence type="ECO:0000256" key="1">
    <source>
        <dbReference type="ARBA" id="ARBA00003143"/>
    </source>
</evidence>
<gene>
    <name evidence="6" type="ORF">AQUCO_00700002v1</name>
</gene>
<name>A0A2G5EI88_AQUCA</name>
<feature type="chain" id="PRO_5013942223" description="SCP domain-containing protein" evidence="4">
    <location>
        <begin position="28"/>
        <end position="246"/>
    </location>
</feature>
<organism evidence="6 7">
    <name type="scientific">Aquilegia coerulea</name>
    <name type="common">Rocky mountain columbine</name>
    <dbReference type="NCBI Taxonomy" id="218851"/>
    <lineage>
        <taxon>Eukaryota</taxon>
        <taxon>Viridiplantae</taxon>
        <taxon>Streptophyta</taxon>
        <taxon>Embryophyta</taxon>
        <taxon>Tracheophyta</taxon>
        <taxon>Spermatophyta</taxon>
        <taxon>Magnoliopsida</taxon>
        <taxon>Ranunculales</taxon>
        <taxon>Ranunculaceae</taxon>
        <taxon>Thalictroideae</taxon>
        <taxon>Aquilegia</taxon>
    </lineage>
</organism>
<keyword evidence="7" id="KW-1185">Reference proteome</keyword>
<dbReference type="SMART" id="SM00198">
    <property type="entry name" value="SCP"/>
    <property type="match status" value="1"/>
</dbReference>
<dbReference type="InterPro" id="IPR035940">
    <property type="entry name" value="CAP_sf"/>
</dbReference>
<dbReference type="InterPro" id="IPR001283">
    <property type="entry name" value="CRISP-related"/>
</dbReference>
<dbReference type="FunFam" id="3.40.33.10:FF:000004">
    <property type="entry name" value="CAP, cysteine-rich secretory protein, antigen 5"/>
    <property type="match status" value="1"/>
</dbReference>
<evidence type="ECO:0000313" key="7">
    <source>
        <dbReference type="Proteomes" id="UP000230069"/>
    </source>
</evidence>
<keyword evidence="4" id="KW-0732">Signal</keyword>